<feature type="compositionally biased region" description="Basic and acidic residues" evidence="1">
    <location>
        <begin position="30"/>
        <end position="42"/>
    </location>
</feature>
<reference evidence="2" key="2">
    <citation type="journal article" date="2015" name="Data Brief">
        <title>Shoot transcriptome of the giant reed, Arundo donax.</title>
        <authorList>
            <person name="Barrero R.A."/>
            <person name="Guerrero F.D."/>
            <person name="Moolhuijzen P."/>
            <person name="Goolsby J.A."/>
            <person name="Tidwell J."/>
            <person name="Bellgard S.E."/>
            <person name="Bellgard M.I."/>
        </authorList>
    </citation>
    <scope>NUCLEOTIDE SEQUENCE</scope>
    <source>
        <tissue evidence="2">Shoot tissue taken approximately 20 cm above the soil surface</tissue>
    </source>
</reference>
<proteinExistence type="predicted"/>
<reference evidence="2" key="1">
    <citation type="submission" date="2014-09" db="EMBL/GenBank/DDBJ databases">
        <authorList>
            <person name="Magalhaes I.L.F."/>
            <person name="Oliveira U."/>
            <person name="Santos F.R."/>
            <person name="Vidigal T.H.D.A."/>
            <person name="Brescovit A.D."/>
            <person name="Santos A.J."/>
        </authorList>
    </citation>
    <scope>NUCLEOTIDE SEQUENCE</scope>
    <source>
        <tissue evidence="2">Shoot tissue taken approximately 20 cm above the soil surface</tissue>
    </source>
</reference>
<dbReference type="EMBL" id="GBRH01234756">
    <property type="protein sequence ID" value="JAD63139.1"/>
    <property type="molecule type" value="Transcribed_RNA"/>
</dbReference>
<organism evidence="2">
    <name type="scientific">Arundo donax</name>
    <name type="common">Giant reed</name>
    <name type="synonym">Donax arundinaceus</name>
    <dbReference type="NCBI Taxonomy" id="35708"/>
    <lineage>
        <taxon>Eukaryota</taxon>
        <taxon>Viridiplantae</taxon>
        <taxon>Streptophyta</taxon>
        <taxon>Embryophyta</taxon>
        <taxon>Tracheophyta</taxon>
        <taxon>Spermatophyta</taxon>
        <taxon>Magnoliopsida</taxon>
        <taxon>Liliopsida</taxon>
        <taxon>Poales</taxon>
        <taxon>Poaceae</taxon>
        <taxon>PACMAD clade</taxon>
        <taxon>Arundinoideae</taxon>
        <taxon>Arundineae</taxon>
        <taxon>Arundo</taxon>
    </lineage>
</organism>
<name>A0A0A9BGS7_ARUDO</name>
<evidence type="ECO:0000256" key="1">
    <source>
        <dbReference type="SAM" id="MobiDB-lite"/>
    </source>
</evidence>
<feature type="region of interest" description="Disordered" evidence="1">
    <location>
        <begin position="1"/>
        <end position="57"/>
    </location>
</feature>
<evidence type="ECO:0000313" key="2">
    <source>
        <dbReference type="EMBL" id="JAD63139.1"/>
    </source>
</evidence>
<dbReference type="AlphaFoldDB" id="A0A0A9BGS7"/>
<accession>A0A0A9BGS7</accession>
<protein>
    <submittedName>
        <fullName evidence="2">Uncharacterized protein</fullName>
    </submittedName>
</protein>
<sequence length="57" mass="6086">MMKGSCYLATGRSRRTSQGGEGSPLAQHGLGRDEEHQGRRTADLTSPRGGAARTSQR</sequence>